<proteinExistence type="predicted"/>
<protein>
    <submittedName>
        <fullName evidence="2">Uncharacterized protein</fullName>
    </submittedName>
</protein>
<feature type="region of interest" description="Disordered" evidence="1">
    <location>
        <begin position="106"/>
        <end position="144"/>
    </location>
</feature>
<evidence type="ECO:0000313" key="3">
    <source>
        <dbReference type="Proteomes" id="UP001054889"/>
    </source>
</evidence>
<evidence type="ECO:0000313" key="2">
    <source>
        <dbReference type="EMBL" id="GJN20730.1"/>
    </source>
</evidence>
<comment type="caution">
    <text evidence="2">The sequence shown here is derived from an EMBL/GenBank/DDBJ whole genome shotgun (WGS) entry which is preliminary data.</text>
</comment>
<name>A0AAV5EE59_ELECO</name>
<reference evidence="2" key="2">
    <citation type="submission" date="2021-12" db="EMBL/GenBank/DDBJ databases">
        <title>Resequencing data analysis of finger millet.</title>
        <authorList>
            <person name="Hatakeyama M."/>
            <person name="Aluri S."/>
            <person name="Balachadran M.T."/>
            <person name="Sivarajan S.R."/>
            <person name="Poveda L."/>
            <person name="Shimizu-Inatsugi R."/>
            <person name="Schlapbach R."/>
            <person name="Sreeman S.M."/>
            <person name="Shimizu K.K."/>
        </authorList>
    </citation>
    <scope>NUCLEOTIDE SEQUENCE</scope>
</reference>
<feature type="compositionally biased region" description="Gly residues" evidence="1">
    <location>
        <begin position="135"/>
        <end position="144"/>
    </location>
</feature>
<gene>
    <name evidence="2" type="primary">gb08143</name>
    <name evidence="2" type="ORF">PR202_gb08143</name>
</gene>
<feature type="compositionally biased region" description="Low complexity" evidence="1">
    <location>
        <begin position="110"/>
        <end position="121"/>
    </location>
</feature>
<feature type="compositionally biased region" description="Low complexity" evidence="1">
    <location>
        <begin position="27"/>
        <end position="38"/>
    </location>
</feature>
<keyword evidence="3" id="KW-1185">Reference proteome</keyword>
<organism evidence="2 3">
    <name type="scientific">Eleusine coracana subsp. coracana</name>
    <dbReference type="NCBI Taxonomy" id="191504"/>
    <lineage>
        <taxon>Eukaryota</taxon>
        <taxon>Viridiplantae</taxon>
        <taxon>Streptophyta</taxon>
        <taxon>Embryophyta</taxon>
        <taxon>Tracheophyta</taxon>
        <taxon>Spermatophyta</taxon>
        <taxon>Magnoliopsida</taxon>
        <taxon>Liliopsida</taxon>
        <taxon>Poales</taxon>
        <taxon>Poaceae</taxon>
        <taxon>PACMAD clade</taxon>
        <taxon>Chloridoideae</taxon>
        <taxon>Cynodonteae</taxon>
        <taxon>Eleusininae</taxon>
        <taxon>Eleusine</taxon>
    </lineage>
</organism>
<reference evidence="2" key="1">
    <citation type="journal article" date="2018" name="DNA Res.">
        <title>Multiple hybrid de novo genome assembly of finger millet, an orphan allotetraploid crop.</title>
        <authorList>
            <person name="Hatakeyama M."/>
            <person name="Aluri S."/>
            <person name="Balachadran M.T."/>
            <person name="Sivarajan S.R."/>
            <person name="Patrignani A."/>
            <person name="Gruter S."/>
            <person name="Poveda L."/>
            <person name="Shimizu-Inatsugi R."/>
            <person name="Baeten J."/>
            <person name="Francoijs K.J."/>
            <person name="Nataraja K.N."/>
            <person name="Reddy Y.A.N."/>
            <person name="Phadnis S."/>
            <person name="Ravikumar R.L."/>
            <person name="Schlapbach R."/>
            <person name="Sreeman S.M."/>
            <person name="Shimizu K.K."/>
        </authorList>
    </citation>
    <scope>NUCLEOTIDE SEQUENCE</scope>
</reference>
<accession>A0AAV5EE59</accession>
<dbReference type="EMBL" id="BQKI01000075">
    <property type="protein sequence ID" value="GJN20730.1"/>
    <property type="molecule type" value="Genomic_DNA"/>
</dbReference>
<dbReference type="AlphaFoldDB" id="A0AAV5EE59"/>
<dbReference type="Proteomes" id="UP001054889">
    <property type="component" value="Unassembled WGS sequence"/>
</dbReference>
<sequence length="144" mass="14280">MWPGGSGTASIEPMFGGMGMWPGGSGMASMGPMPRSSGTAALDMGPGMSRTTNMGMWPGGSGMATVGGWSGGRSSGSGFLEWWPAIAAATLRPNFFPSNLGAASVFPRPSTTSGNNTDTSGVPVHAPSARRGGGRRGGGQGRAG</sequence>
<evidence type="ECO:0000256" key="1">
    <source>
        <dbReference type="SAM" id="MobiDB-lite"/>
    </source>
</evidence>
<feature type="region of interest" description="Disordered" evidence="1">
    <location>
        <begin position="26"/>
        <end position="60"/>
    </location>
</feature>